<comment type="caution">
    <text evidence="2">The sequence shown here is derived from an EMBL/GenBank/DDBJ whole genome shotgun (WGS) entry which is preliminary data.</text>
</comment>
<organism evidence="2 3">
    <name type="scientific">Elysia crispata</name>
    <name type="common">lettuce slug</name>
    <dbReference type="NCBI Taxonomy" id="231223"/>
    <lineage>
        <taxon>Eukaryota</taxon>
        <taxon>Metazoa</taxon>
        <taxon>Spiralia</taxon>
        <taxon>Lophotrochozoa</taxon>
        <taxon>Mollusca</taxon>
        <taxon>Gastropoda</taxon>
        <taxon>Heterobranchia</taxon>
        <taxon>Euthyneura</taxon>
        <taxon>Panpulmonata</taxon>
        <taxon>Sacoglossa</taxon>
        <taxon>Placobranchoidea</taxon>
        <taxon>Plakobranchidae</taxon>
        <taxon>Elysia</taxon>
    </lineage>
</organism>
<proteinExistence type="predicted"/>
<evidence type="ECO:0000313" key="3">
    <source>
        <dbReference type="Proteomes" id="UP001283361"/>
    </source>
</evidence>
<dbReference type="InterPro" id="IPR052654">
    <property type="entry name" value="CS_Sulfotransferase"/>
</dbReference>
<gene>
    <name evidence="2" type="ORF">RRG08_066583</name>
</gene>
<sequence length="251" mass="29258">MTDLILLPRELELSVNDFQHGWRVARKIKEEKTTHPLITVDGSASTAWDNRHWLEILENQRCSQPRVGPAHVVTQMNPDVRIILILRDPTERLFSDYVYFSHREAPSRERFHEKVKAAIAAFQNCTSHKPLSLCLLQKSTVRLHLGLYHIFISNWLRVIPRGHLLVLHSETYRANVTAALEQAFRFLDLPPLSNEAMRFLSTLRERNTTKKKSSVGAMLPQTDAILREFYSEHNSQLARLLDDDRFEWRRG</sequence>
<dbReference type="Proteomes" id="UP001283361">
    <property type="component" value="Unassembled WGS sequence"/>
</dbReference>
<evidence type="ECO:0000259" key="1">
    <source>
        <dbReference type="Pfam" id="PF00685"/>
    </source>
</evidence>
<dbReference type="GO" id="GO:0050659">
    <property type="term" value="F:N-acetylgalactosamine 4-sulfate 6-O-sulfotransferase activity"/>
    <property type="evidence" value="ECO:0007669"/>
    <property type="project" value="TreeGrafter"/>
</dbReference>
<dbReference type="Pfam" id="PF00685">
    <property type="entry name" value="Sulfotransfer_1"/>
    <property type="match status" value="1"/>
</dbReference>
<dbReference type="PANTHER" id="PTHR15723">
    <property type="entry name" value="CARBOHYDRATE SULFOTRANSFERASE 15"/>
    <property type="match status" value="1"/>
</dbReference>
<dbReference type="PANTHER" id="PTHR15723:SF0">
    <property type="entry name" value="CARBOHYDRATE SULFOTRANSFERASE 15"/>
    <property type="match status" value="1"/>
</dbReference>
<name>A0AAE1CUC5_9GAST</name>
<accession>A0AAE1CUC5</accession>
<evidence type="ECO:0000313" key="2">
    <source>
        <dbReference type="EMBL" id="KAK3737046.1"/>
    </source>
</evidence>
<dbReference type="GO" id="GO:0019319">
    <property type="term" value="P:hexose biosynthetic process"/>
    <property type="evidence" value="ECO:0007669"/>
    <property type="project" value="TreeGrafter"/>
</dbReference>
<dbReference type="InterPro" id="IPR000863">
    <property type="entry name" value="Sulfotransferase_dom"/>
</dbReference>
<dbReference type="SUPFAM" id="SSF52540">
    <property type="entry name" value="P-loop containing nucleoside triphosphate hydrolases"/>
    <property type="match status" value="1"/>
</dbReference>
<dbReference type="EMBL" id="JAWDGP010006667">
    <property type="protein sequence ID" value="KAK3737046.1"/>
    <property type="molecule type" value="Genomic_DNA"/>
</dbReference>
<protein>
    <recommendedName>
        <fullName evidence="1">Sulfotransferase domain-containing protein</fullName>
    </recommendedName>
</protein>
<reference evidence="2" key="1">
    <citation type="journal article" date="2023" name="G3 (Bethesda)">
        <title>A reference genome for the long-term kleptoplast-retaining sea slug Elysia crispata morphotype clarki.</title>
        <authorList>
            <person name="Eastman K.E."/>
            <person name="Pendleton A.L."/>
            <person name="Shaikh M.A."/>
            <person name="Suttiyut T."/>
            <person name="Ogas R."/>
            <person name="Tomko P."/>
            <person name="Gavelis G."/>
            <person name="Widhalm J.R."/>
            <person name="Wisecaver J.H."/>
        </authorList>
    </citation>
    <scope>NUCLEOTIDE SEQUENCE</scope>
    <source>
        <strain evidence="2">ECLA1</strain>
    </source>
</reference>
<dbReference type="Gene3D" id="3.40.50.300">
    <property type="entry name" value="P-loop containing nucleotide triphosphate hydrolases"/>
    <property type="match status" value="1"/>
</dbReference>
<feature type="domain" description="Sulfotransferase" evidence="1">
    <location>
        <begin position="76"/>
        <end position="213"/>
    </location>
</feature>
<dbReference type="AlphaFoldDB" id="A0AAE1CUC5"/>
<keyword evidence="3" id="KW-1185">Reference proteome</keyword>
<dbReference type="InterPro" id="IPR027417">
    <property type="entry name" value="P-loop_NTPase"/>
</dbReference>